<dbReference type="CDD" id="cd02209">
    <property type="entry name" value="cupin_XRE_C"/>
    <property type="match status" value="1"/>
</dbReference>
<dbReference type="Gene3D" id="2.60.120.10">
    <property type="entry name" value="Jelly Rolls"/>
    <property type="match status" value="1"/>
</dbReference>
<dbReference type="PROSITE" id="PS50943">
    <property type="entry name" value="HTH_CROC1"/>
    <property type="match status" value="1"/>
</dbReference>
<gene>
    <name evidence="4" type="ORF">GCM10010994_22530</name>
</gene>
<dbReference type="Proteomes" id="UP000637002">
    <property type="component" value="Unassembled WGS sequence"/>
</dbReference>
<dbReference type="SUPFAM" id="SSF47413">
    <property type="entry name" value="lambda repressor-like DNA-binding domains"/>
    <property type="match status" value="1"/>
</dbReference>
<comment type="caution">
    <text evidence="4">The sequence shown here is derived from an EMBL/GenBank/DDBJ whole genome shotgun (WGS) entry which is preliminary data.</text>
</comment>
<dbReference type="InterPro" id="IPR013096">
    <property type="entry name" value="Cupin_2"/>
</dbReference>
<name>A0A916U7P6_9HYPH</name>
<dbReference type="InterPro" id="IPR014710">
    <property type="entry name" value="RmlC-like_jellyroll"/>
</dbReference>
<reference evidence="4" key="2">
    <citation type="submission" date="2020-09" db="EMBL/GenBank/DDBJ databases">
        <authorList>
            <person name="Sun Q."/>
            <person name="Zhou Y."/>
        </authorList>
    </citation>
    <scope>NUCLEOTIDE SEQUENCE</scope>
    <source>
        <strain evidence="4">CGMCC 1.12919</strain>
    </source>
</reference>
<dbReference type="Pfam" id="PF13560">
    <property type="entry name" value="HTH_31"/>
    <property type="match status" value="1"/>
</dbReference>
<organism evidence="4 5">
    <name type="scientific">Chelatococcus reniformis</name>
    <dbReference type="NCBI Taxonomy" id="1494448"/>
    <lineage>
        <taxon>Bacteria</taxon>
        <taxon>Pseudomonadati</taxon>
        <taxon>Pseudomonadota</taxon>
        <taxon>Alphaproteobacteria</taxon>
        <taxon>Hyphomicrobiales</taxon>
        <taxon>Chelatococcaceae</taxon>
        <taxon>Chelatococcus</taxon>
    </lineage>
</organism>
<keyword evidence="1" id="KW-0238">DNA-binding</keyword>
<evidence type="ECO:0000313" key="5">
    <source>
        <dbReference type="Proteomes" id="UP000637002"/>
    </source>
</evidence>
<sequence length="209" mass="23003">MPRHKSSPTAPTEEADEPPADDVHIGRRLRHARLTHRLTLRQLAEQAECSESMLSKIENGRALPSMATLYRVIKVLGLTMGQLFTNAHRPAGIISRAGERAILPIHPLRPNSDTRVEQLIPYDPSHLLEGSIHLIAPGAGAQTREDLITHEGEEVGYVVEGTLEIIVGKERYTVSAGDSAHFRSEIPHGYFNPGPEPARIIVINTPPTF</sequence>
<dbReference type="AlphaFoldDB" id="A0A916U7P6"/>
<evidence type="ECO:0000259" key="3">
    <source>
        <dbReference type="PROSITE" id="PS50943"/>
    </source>
</evidence>
<dbReference type="InterPro" id="IPR010982">
    <property type="entry name" value="Lambda_DNA-bd_dom_sf"/>
</dbReference>
<dbReference type="GO" id="GO:0005829">
    <property type="term" value="C:cytosol"/>
    <property type="evidence" value="ECO:0007669"/>
    <property type="project" value="TreeGrafter"/>
</dbReference>
<dbReference type="PANTHER" id="PTHR46797">
    <property type="entry name" value="HTH-TYPE TRANSCRIPTIONAL REGULATOR"/>
    <property type="match status" value="1"/>
</dbReference>
<dbReference type="InterPro" id="IPR001387">
    <property type="entry name" value="Cro/C1-type_HTH"/>
</dbReference>
<feature type="region of interest" description="Disordered" evidence="2">
    <location>
        <begin position="1"/>
        <end position="22"/>
    </location>
</feature>
<evidence type="ECO:0000256" key="1">
    <source>
        <dbReference type="ARBA" id="ARBA00023125"/>
    </source>
</evidence>
<dbReference type="SUPFAM" id="SSF51182">
    <property type="entry name" value="RmlC-like cupins"/>
    <property type="match status" value="1"/>
</dbReference>
<dbReference type="GO" id="GO:0003700">
    <property type="term" value="F:DNA-binding transcription factor activity"/>
    <property type="evidence" value="ECO:0007669"/>
    <property type="project" value="TreeGrafter"/>
</dbReference>
<evidence type="ECO:0000313" key="4">
    <source>
        <dbReference type="EMBL" id="GGC63415.1"/>
    </source>
</evidence>
<dbReference type="RefSeq" id="WP_188609277.1">
    <property type="nucleotide sequence ID" value="NZ_BMGG01000004.1"/>
</dbReference>
<dbReference type="SMART" id="SM00530">
    <property type="entry name" value="HTH_XRE"/>
    <property type="match status" value="1"/>
</dbReference>
<proteinExistence type="predicted"/>
<feature type="domain" description="HTH cro/C1-type" evidence="3">
    <location>
        <begin position="29"/>
        <end position="83"/>
    </location>
</feature>
<dbReference type="CDD" id="cd00093">
    <property type="entry name" value="HTH_XRE"/>
    <property type="match status" value="1"/>
</dbReference>
<protein>
    <submittedName>
        <fullName evidence="4">Cupin</fullName>
    </submittedName>
</protein>
<dbReference type="EMBL" id="BMGG01000004">
    <property type="protein sequence ID" value="GGC63415.1"/>
    <property type="molecule type" value="Genomic_DNA"/>
</dbReference>
<accession>A0A916U7P6</accession>
<dbReference type="Gene3D" id="1.10.260.40">
    <property type="entry name" value="lambda repressor-like DNA-binding domains"/>
    <property type="match status" value="1"/>
</dbReference>
<reference evidence="4" key="1">
    <citation type="journal article" date="2014" name="Int. J. Syst. Evol. Microbiol.">
        <title>Complete genome sequence of Corynebacterium casei LMG S-19264T (=DSM 44701T), isolated from a smear-ripened cheese.</title>
        <authorList>
            <consortium name="US DOE Joint Genome Institute (JGI-PGF)"/>
            <person name="Walter F."/>
            <person name="Albersmeier A."/>
            <person name="Kalinowski J."/>
            <person name="Ruckert C."/>
        </authorList>
    </citation>
    <scope>NUCLEOTIDE SEQUENCE</scope>
    <source>
        <strain evidence="4">CGMCC 1.12919</strain>
    </source>
</reference>
<evidence type="ECO:0000256" key="2">
    <source>
        <dbReference type="SAM" id="MobiDB-lite"/>
    </source>
</evidence>
<dbReference type="Pfam" id="PF07883">
    <property type="entry name" value="Cupin_2"/>
    <property type="match status" value="1"/>
</dbReference>
<keyword evidence="5" id="KW-1185">Reference proteome</keyword>
<dbReference type="PANTHER" id="PTHR46797:SF1">
    <property type="entry name" value="METHYLPHOSPHONATE SYNTHASE"/>
    <property type="match status" value="1"/>
</dbReference>
<dbReference type="InterPro" id="IPR011051">
    <property type="entry name" value="RmlC_Cupin_sf"/>
</dbReference>
<dbReference type="InterPro" id="IPR050807">
    <property type="entry name" value="TransReg_Diox_bact_type"/>
</dbReference>
<dbReference type="GO" id="GO:0003677">
    <property type="term" value="F:DNA binding"/>
    <property type="evidence" value="ECO:0007669"/>
    <property type="project" value="UniProtKB-KW"/>
</dbReference>